<comment type="caution">
    <text evidence="5">The sequence shown here is derived from an EMBL/GenBank/DDBJ whole genome shotgun (WGS) entry which is preliminary data.</text>
</comment>
<name>A0ABX2BNB1_9BURK</name>
<dbReference type="RefSeq" id="WP_172309587.1">
    <property type="nucleotide sequence ID" value="NZ_WOEY01000026.1"/>
</dbReference>
<dbReference type="InterPro" id="IPR005814">
    <property type="entry name" value="Aminotrans_3"/>
</dbReference>
<dbReference type="Gene3D" id="3.40.640.10">
    <property type="entry name" value="Type I PLP-dependent aspartate aminotransferase-like (Major domain)"/>
    <property type="match status" value="1"/>
</dbReference>
<dbReference type="InterPro" id="IPR015421">
    <property type="entry name" value="PyrdxlP-dep_Trfase_major"/>
</dbReference>
<dbReference type="Gene3D" id="3.90.1150.10">
    <property type="entry name" value="Aspartate Aminotransferase, domain 1"/>
    <property type="match status" value="1"/>
</dbReference>
<gene>
    <name evidence="5" type="ORF">GNZ12_06600</name>
</gene>
<dbReference type="Pfam" id="PF00202">
    <property type="entry name" value="Aminotran_3"/>
    <property type="match status" value="1"/>
</dbReference>
<sequence>MQEAIKTDLSATPEAALLARRHRLLGKAAPLFYDTPLHIVRAEGVWIYDAHGRAYLDAYNNVPVVGHCHPRVVNAIASQAARLNVHSRYLHETVLDYVERLTATFDGSLDMAVLTCTGSEANDVALQLARQHSGGRGILCTNLTYHGNTTAVSALSTLFSGGRSRSPEVRAVTFPDCYRPLNGLSGETLIDAHLDEIREAIASLKDEGAGFAGMLACPIFANEGLPTVPVGYWPRVAQLVREAGGLLIFDEVQAGFGRTGNMWGQQLAGVVPDIVTLGKPMGNGHPVAGVVARGALIEAFRDEVMYFNTFGANPVSCAAALAVLDVIAEEGLPGNARATGQHLADGMRALQARHPLIGDVRGQGLFFAIELVTDREAKTPAGQIAKRVVNDMKERGVLISRVGQFDNILKIRPPLPFSTSHADQLLSTFDACLTALGE</sequence>
<keyword evidence="5" id="KW-0808">Transferase</keyword>
<comment type="cofactor">
    <cofactor evidence="1">
        <name>pyridoxal 5'-phosphate</name>
        <dbReference type="ChEBI" id="CHEBI:597326"/>
    </cofactor>
</comment>
<keyword evidence="5" id="KW-0032">Aminotransferase</keyword>
<proteinExistence type="inferred from homology"/>
<keyword evidence="3 4" id="KW-0663">Pyridoxal phosphate</keyword>
<dbReference type="InterPro" id="IPR049704">
    <property type="entry name" value="Aminotrans_3_PPA_site"/>
</dbReference>
<evidence type="ECO:0000313" key="6">
    <source>
        <dbReference type="Proteomes" id="UP000652198"/>
    </source>
</evidence>
<dbReference type="GO" id="GO:0008483">
    <property type="term" value="F:transaminase activity"/>
    <property type="evidence" value="ECO:0007669"/>
    <property type="project" value="UniProtKB-KW"/>
</dbReference>
<dbReference type="InterPro" id="IPR015424">
    <property type="entry name" value="PyrdxlP-dep_Trfase"/>
</dbReference>
<evidence type="ECO:0000256" key="1">
    <source>
        <dbReference type="ARBA" id="ARBA00001933"/>
    </source>
</evidence>
<comment type="similarity">
    <text evidence="2 4">Belongs to the class-III pyridoxal-phosphate-dependent aminotransferase family.</text>
</comment>
<dbReference type="PANTHER" id="PTHR45688">
    <property type="match status" value="1"/>
</dbReference>
<dbReference type="CDD" id="cd00610">
    <property type="entry name" value="OAT_like"/>
    <property type="match status" value="1"/>
</dbReference>
<dbReference type="Proteomes" id="UP000652198">
    <property type="component" value="Unassembled WGS sequence"/>
</dbReference>
<dbReference type="PANTHER" id="PTHR45688:SF13">
    <property type="entry name" value="ALANINE--GLYOXYLATE AMINOTRANSFERASE 2-LIKE"/>
    <property type="match status" value="1"/>
</dbReference>
<dbReference type="PROSITE" id="PS00600">
    <property type="entry name" value="AA_TRANSFER_CLASS_3"/>
    <property type="match status" value="1"/>
</dbReference>
<dbReference type="PIRSF" id="PIRSF000521">
    <property type="entry name" value="Transaminase_4ab_Lys_Orn"/>
    <property type="match status" value="1"/>
</dbReference>
<evidence type="ECO:0000256" key="2">
    <source>
        <dbReference type="ARBA" id="ARBA00008954"/>
    </source>
</evidence>
<reference evidence="5 6" key="1">
    <citation type="submission" date="2019-11" db="EMBL/GenBank/DDBJ databases">
        <title>Metabolism of dissolved organic matter in forest soils.</title>
        <authorList>
            <person name="Cyle K.T."/>
            <person name="Wilhelm R.C."/>
            <person name="Martinez C.E."/>
        </authorList>
    </citation>
    <scope>NUCLEOTIDE SEQUENCE [LARGE SCALE GENOMIC DNA]</scope>
    <source>
        <strain evidence="5 6">1N</strain>
    </source>
</reference>
<dbReference type="EMBL" id="WOEY01000026">
    <property type="protein sequence ID" value="NPT40992.1"/>
    <property type="molecule type" value="Genomic_DNA"/>
</dbReference>
<accession>A0ABX2BNB1</accession>
<dbReference type="InterPro" id="IPR015422">
    <property type="entry name" value="PyrdxlP-dep_Trfase_small"/>
</dbReference>
<evidence type="ECO:0000256" key="4">
    <source>
        <dbReference type="RuleBase" id="RU003560"/>
    </source>
</evidence>
<evidence type="ECO:0000256" key="3">
    <source>
        <dbReference type="ARBA" id="ARBA00022898"/>
    </source>
</evidence>
<dbReference type="SUPFAM" id="SSF53383">
    <property type="entry name" value="PLP-dependent transferases"/>
    <property type="match status" value="1"/>
</dbReference>
<evidence type="ECO:0000313" key="5">
    <source>
        <dbReference type="EMBL" id="NPT40992.1"/>
    </source>
</evidence>
<organism evidence="5 6">
    <name type="scientific">Paraburkholderia solitsugae</name>
    <dbReference type="NCBI Taxonomy" id="2675748"/>
    <lineage>
        <taxon>Bacteria</taxon>
        <taxon>Pseudomonadati</taxon>
        <taxon>Pseudomonadota</taxon>
        <taxon>Betaproteobacteria</taxon>
        <taxon>Burkholderiales</taxon>
        <taxon>Burkholderiaceae</taxon>
        <taxon>Paraburkholderia</taxon>
    </lineage>
</organism>
<protein>
    <submittedName>
        <fullName evidence="5">Aminotransferase class III-fold pyridoxal phosphate-dependent enzyme</fullName>
    </submittedName>
</protein>
<keyword evidence="6" id="KW-1185">Reference proteome</keyword>